<organism evidence="8 9">
    <name type="scientific">Candidatus Scybalocola faecigallinarum</name>
    <dbReference type="NCBI Taxonomy" id="2840941"/>
    <lineage>
        <taxon>Bacteria</taxon>
        <taxon>Bacillati</taxon>
        <taxon>Bacillota</taxon>
        <taxon>Clostridia</taxon>
        <taxon>Lachnospirales</taxon>
        <taxon>Lachnospiraceae</taxon>
        <taxon>Lachnospiraceae incertae sedis</taxon>
        <taxon>Candidatus Scybalocola (ex Gilroy et al. 2021)</taxon>
    </lineage>
</organism>
<dbReference type="Proteomes" id="UP000823927">
    <property type="component" value="Unassembled WGS sequence"/>
</dbReference>
<dbReference type="Gene3D" id="3.40.190.80">
    <property type="match status" value="1"/>
</dbReference>
<evidence type="ECO:0000256" key="1">
    <source>
        <dbReference type="ARBA" id="ARBA00001033"/>
    </source>
</evidence>
<dbReference type="GO" id="GO:0008934">
    <property type="term" value="F:inositol monophosphate 1-phosphatase activity"/>
    <property type="evidence" value="ECO:0007669"/>
    <property type="project" value="InterPro"/>
</dbReference>
<feature type="binding site" evidence="6">
    <location>
        <position position="84"/>
    </location>
    <ligand>
        <name>Mg(2+)</name>
        <dbReference type="ChEBI" id="CHEBI:18420"/>
        <label>1</label>
        <note>catalytic</note>
    </ligand>
</feature>
<dbReference type="PRINTS" id="PR00377">
    <property type="entry name" value="IMPHPHTASES"/>
</dbReference>
<reference evidence="8" key="1">
    <citation type="submission" date="2020-10" db="EMBL/GenBank/DDBJ databases">
        <authorList>
            <person name="Gilroy R."/>
        </authorList>
    </citation>
    <scope>NUCLEOTIDE SEQUENCE</scope>
    <source>
        <strain evidence="8">CHK178-757</strain>
    </source>
</reference>
<evidence type="ECO:0000256" key="3">
    <source>
        <dbReference type="ARBA" id="ARBA00022723"/>
    </source>
</evidence>
<dbReference type="InterPro" id="IPR020550">
    <property type="entry name" value="Inositol_monophosphatase_CS"/>
</dbReference>
<dbReference type="SUPFAM" id="SSF56655">
    <property type="entry name" value="Carbohydrate phosphatase"/>
    <property type="match status" value="1"/>
</dbReference>
<accession>A0A9D1JRM1</accession>
<feature type="binding site" evidence="6">
    <location>
        <position position="65"/>
    </location>
    <ligand>
        <name>Mg(2+)</name>
        <dbReference type="ChEBI" id="CHEBI:18420"/>
        <label>1</label>
        <note>catalytic</note>
    </ligand>
</feature>
<evidence type="ECO:0000256" key="2">
    <source>
        <dbReference type="ARBA" id="ARBA00001946"/>
    </source>
</evidence>
<dbReference type="Gene3D" id="3.30.540.10">
    <property type="entry name" value="Fructose-1,6-Bisphosphatase, subunit A, domain 1"/>
    <property type="match status" value="1"/>
</dbReference>
<comment type="similarity">
    <text evidence="7">Belongs to the inositol monophosphatase superfamily.</text>
</comment>
<comment type="caution">
    <text evidence="8">The sequence shown here is derived from an EMBL/GenBank/DDBJ whole genome shotgun (WGS) entry which is preliminary data.</text>
</comment>
<sequence>MTHPDIHTLIQLVHETRPLITETENAKNVTVKGYADFVTMVDTSVQEFLKEKLFKIAPHVQFMGEENHMDQIDPKKPSWILDPIDGTTNLIFDYHHSAVSLAYYDGNRIQMGVVYNPFSGETFYASRGQGAFLDEKPIRVTKHSSLDQSLISIGTSPYDRELARENFRIFLEVFQKSLDIRRSGSAALDLAYVACGRLDGFFEKNLKPWDFAAGSVILEEAGGQITNDMGQPLNFCKNQNIVSSNGLIHEKLLECLCPLDGQSKNTEVDK</sequence>
<gene>
    <name evidence="8" type="ORF">IAB46_08055</name>
</gene>
<feature type="binding site" evidence="6">
    <location>
        <position position="85"/>
    </location>
    <ligand>
        <name>Mg(2+)</name>
        <dbReference type="ChEBI" id="CHEBI:18420"/>
        <label>1</label>
        <note>catalytic</note>
    </ligand>
</feature>
<dbReference type="PANTHER" id="PTHR20854:SF4">
    <property type="entry name" value="INOSITOL-1-MONOPHOSPHATASE-RELATED"/>
    <property type="match status" value="1"/>
</dbReference>
<dbReference type="EMBL" id="DVIT01000028">
    <property type="protein sequence ID" value="HIS47490.1"/>
    <property type="molecule type" value="Genomic_DNA"/>
</dbReference>
<evidence type="ECO:0000256" key="5">
    <source>
        <dbReference type="ARBA" id="ARBA00022842"/>
    </source>
</evidence>
<comment type="cofactor">
    <cofactor evidence="2 6 7">
        <name>Mg(2+)</name>
        <dbReference type="ChEBI" id="CHEBI:18420"/>
    </cofactor>
</comment>
<name>A0A9D1JRM1_9FIRM</name>
<evidence type="ECO:0000313" key="9">
    <source>
        <dbReference type="Proteomes" id="UP000823927"/>
    </source>
</evidence>
<dbReference type="PROSITE" id="PS00630">
    <property type="entry name" value="IMP_2"/>
    <property type="match status" value="1"/>
</dbReference>
<dbReference type="PRINTS" id="PR01959">
    <property type="entry name" value="SBIMPHPHTASE"/>
</dbReference>
<dbReference type="EC" id="3.1.3.25" evidence="7"/>
<comment type="catalytic activity">
    <reaction evidence="1 7">
        <text>a myo-inositol phosphate + H2O = myo-inositol + phosphate</text>
        <dbReference type="Rhea" id="RHEA:24056"/>
        <dbReference type="ChEBI" id="CHEBI:15377"/>
        <dbReference type="ChEBI" id="CHEBI:17268"/>
        <dbReference type="ChEBI" id="CHEBI:43474"/>
        <dbReference type="ChEBI" id="CHEBI:84139"/>
        <dbReference type="EC" id="3.1.3.25"/>
    </reaction>
</comment>
<dbReference type="GO" id="GO:0006020">
    <property type="term" value="P:inositol metabolic process"/>
    <property type="evidence" value="ECO:0007669"/>
    <property type="project" value="TreeGrafter"/>
</dbReference>
<evidence type="ECO:0000313" key="8">
    <source>
        <dbReference type="EMBL" id="HIS47490.1"/>
    </source>
</evidence>
<dbReference type="GO" id="GO:0007165">
    <property type="term" value="P:signal transduction"/>
    <property type="evidence" value="ECO:0007669"/>
    <property type="project" value="TreeGrafter"/>
</dbReference>
<dbReference type="Pfam" id="PF00459">
    <property type="entry name" value="Inositol_P"/>
    <property type="match status" value="1"/>
</dbReference>
<dbReference type="InterPro" id="IPR022337">
    <property type="entry name" value="Inositol_monophosphatase_SuhB"/>
</dbReference>
<dbReference type="GO" id="GO:0046872">
    <property type="term" value="F:metal ion binding"/>
    <property type="evidence" value="ECO:0007669"/>
    <property type="project" value="UniProtKB-KW"/>
</dbReference>
<evidence type="ECO:0000256" key="4">
    <source>
        <dbReference type="ARBA" id="ARBA00022801"/>
    </source>
</evidence>
<feature type="binding site" evidence="6">
    <location>
        <position position="82"/>
    </location>
    <ligand>
        <name>Mg(2+)</name>
        <dbReference type="ChEBI" id="CHEBI:18420"/>
        <label>1</label>
        <note>catalytic</note>
    </ligand>
</feature>
<protein>
    <recommendedName>
        <fullName evidence="7">Inositol-1-monophosphatase</fullName>
        <ecNumber evidence="7">3.1.3.25</ecNumber>
    </recommendedName>
</protein>
<dbReference type="CDD" id="cd01639">
    <property type="entry name" value="IMPase"/>
    <property type="match status" value="1"/>
</dbReference>
<keyword evidence="4 7" id="KW-0378">Hydrolase</keyword>
<dbReference type="InterPro" id="IPR033942">
    <property type="entry name" value="IMPase"/>
</dbReference>
<keyword evidence="5 6" id="KW-0460">Magnesium</keyword>
<proteinExistence type="inferred from homology"/>
<evidence type="ECO:0000256" key="6">
    <source>
        <dbReference type="PIRSR" id="PIRSR600760-2"/>
    </source>
</evidence>
<dbReference type="InterPro" id="IPR000760">
    <property type="entry name" value="Inositol_monophosphatase-like"/>
</dbReference>
<dbReference type="PANTHER" id="PTHR20854">
    <property type="entry name" value="INOSITOL MONOPHOSPHATASE"/>
    <property type="match status" value="1"/>
</dbReference>
<dbReference type="AlphaFoldDB" id="A0A9D1JRM1"/>
<dbReference type="FunFam" id="3.40.190.80:FF:000020">
    <property type="entry name" value="Fructose-1,6-bisphosphatase/inositol-1-monophosphatase"/>
    <property type="match status" value="1"/>
</dbReference>
<reference evidence="8" key="2">
    <citation type="journal article" date="2021" name="PeerJ">
        <title>Extensive microbial diversity within the chicken gut microbiome revealed by metagenomics and culture.</title>
        <authorList>
            <person name="Gilroy R."/>
            <person name="Ravi A."/>
            <person name="Getino M."/>
            <person name="Pursley I."/>
            <person name="Horton D.L."/>
            <person name="Alikhan N.F."/>
            <person name="Baker D."/>
            <person name="Gharbi K."/>
            <person name="Hall N."/>
            <person name="Watson M."/>
            <person name="Adriaenssens E.M."/>
            <person name="Foster-Nyarko E."/>
            <person name="Jarju S."/>
            <person name="Secka A."/>
            <person name="Antonio M."/>
            <person name="Oren A."/>
            <person name="Chaudhuri R.R."/>
            <person name="La Ragione R."/>
            <person name="Hildebrand F."/>
            <person name="Pallen M.J."/>
        </authorList>
    </citation>
    <scope>NUCLEOTIDE SEQUENCE</scope>
    <source>
        <strain evidence="8">CHK178-757</strain>
    </source>
</reference>
<evidence type="ECO:0000256" key="7">
    <source>
        <dbReference type="RuleBase" id="RU364068"/>
    </source>
</evidence>
<feature type="binding site" evidence="6">
    <location>
        <position position="210"/>
    </location>
    <ligand>
        <name>Mg(2+)</name>
        <dbReference type="ChEBI" id="CHEBI:18420"/>
        <label>1</label>
        <note>catalytic</note>
    </ligand>
</feature>
<keyword evidence="3 6" id="KW-0479">Metal-binding</keyword>
<dbReference type="GO" id="GO:0046854">
    <property type="term" value="P:phosphatidylinositol phosphate biosynthetic process"/>
    <property type="evidence" value="ECO:0007669"/>
    <property type="project" value="InterPro"/>
</dbReference>